<evidence type="ECO:0000313" key="2">
    <source>
        <dbReference type="Proteomes" id="UP001367508"/>
    </source>
</evidence>
<proteinExistence type="predicted"/>
<dbReference type="PANTHER" id="PTHR37707">
    <property type="entry name" value="MATERNAL EFFECT EMBRYO ARREST 9"/>
    <property type="match status" value="1"/>
</dbReference>
<name>A0AAN9MVC2_CANGL</name>
<keyword evidence="2" id="KW-1185">Reference proteome</keyword>
<dbReference type="EMBL" id="JAYMYQ010000001">
    <property type="protein sequence ID" value="KAK7359083.1"/>
    <property type="molecule type" value="Genomic_DNA"/>
</dbReference>
<comment type="caution">
    <text evidence="1">The sequence shown here is derived from an EMBL/GenBank/DDBJ whole genome shotgun (WGS) entry which is preliminary data.</text>
</comment>
<dbReference type="Proteomes" id="UP001367508">
    <property type="component" value="Unassembled WGS sequence"/>
</dbReference>
<gene>
    <name evidence="1" type="ORF">VNO77_01029</name>
</gene>
<protein>
    <submittedName>
        <fullName evidence="1">Uncharacterized protein</fullName>
    </submittedName>
</protein>
<evidence type="ECO:0000313" key="1">
    <source>
        <dbReference type="EMBL" id="KAK7359083.1"/>
    </source>
</evidence>
<accession>A0AAN9MVC2</accession>
<reference evidence="1 2" key="1">
    <citation type="submission" date="2024-01" db="EMBL/GenBank/DDBJ databases">
        <title>The genomes of 5 underutilized Papilionoideae crops provide insights into root nodulation and disease resistanc.</title>
        <authorList>
            <person name="Jiang F."/>
        </authorList>
    </citation>
    <scope>NUCLEOTIDE SEQUENCE [LARGE SCALE GENOMIC DNA]</scope>
    <source>
        <strain evidence="1">LVBAO_FW01</strain>
        <tissue evidence="1">Leaves</tissue>
    </source>
</reference>
<organism evidence="1 2">
    <name type="scientific">Canavalia gladiata</name>
    <name type="common">Sword bean</name>
    <name type="synonym">Dolichos gladiatus</name>
    <dbReference type="NCBI Taxonomy" id="3824"/>
    <lineage>
        <taxon>Eukaryota</taxon>
        <taxon>Viridiplantae</taxon>
        <taxon>Streptophyta</taxon>
        <taxon>Embryophyta</taxon>
        <taxon>Tracheophyta</taxon>
        <taxon>Spermatophyta</taxon>
        <taxon>Magnoliopsida</taxon>
        <taxon>eudicotyledons</taxon>
        <taxon>Gunneridae</taxon>
        <taxon>Pentapetalae</taxon>
        <taxon>rosids</taxon>
        <taxon>fabids</taxon>
        <taxon>Fabales</taxon>
        <taxon>Fabaceae</taxon>
        <taxon>Papilionoideae</taxon>
        <taxon>50 kb inversion clade</taxon>
        <taxon>NPAAA clade</taxon>
        <taxon>indigoferoid/millettioid clade</taxon>
        <taxon>Phaseoleae</taxon>
        <taxon>Canavalia</taxon>
    </lineage>
</organism>
<dbReference type="PANTHER" id="PTHR37707:SF1">
    <property type="entry name" value="MATERNAL EFFECT EMBRYO ARREST 9"/>
    <property type="match status" value="1"/>
</dbReference>
<sequence length="100" mass="11786">MEALICQFSFLSDEALLDKTFDPSTMEELMKLFEIESYKAWAATMFVEEEKEVGEAEFTMQQADDHLHWVMDEFRYFEEELERMSEAEMDCLIETAESAS</sequence>
<dbReference type="AlphaFoldDB" id="A0AAN9MVC2"/>